<name>U9SGW4_RHIID</name>
<dbReference type="AlphaFoldDB" id="U9SGW4"/>
<dbReference type="HOGENOM" id="CLU_018294_6_1_1"/>
<dbReference type="EMBL" id="KI301478">
    <property type="protein sequence ID" value="ERZ95123.1"/>
    <property type="molecule type" value="Genomic_DNA"/>
</dbReference>
<reference evidence="1" key="1">
    <citation type="submission" date="2013-07" db="EMBL/GenBank/DDBJ databases">
        <title>The genome of an arbuscular mycorrhizal fungus provides insights into the evolution of the oldest plant symbiosis.</title>
        <authorList>
            <consortium name="DOE Joint Genome Institute"/>
            <person name="Tisserant E."/>
            <person name="Malbreil M."/>
            <person name="Kuo A."/>
            <person name="Kohler A."/>
            <person name="Symeonidi A."/>
            <person name="Balestrini R."/>
            <person name="Charron P."/>
            <person name="Duensing N."/>
            <person name="Frei-dit-Frey N."/>
            <person name="Gianinazzi-Pearson V."/>
            <person name="Gilbert B."/>
            <person name="Handa Y."/>
            <person name="Hijri M."/>
            <person name="Kaul R."/>
            <person name="Kawaguchi M."/>
            <person name="Krajinski F."/>
            <person name="Lammers P."/>
            <person name="Lapierre D."/>
            <person name="Masclaux F.G."/>
            <person name="Murat C."/>
            <person name="Morin E."/>
            <person name="Ndikumana S."/>
            <person name="Pagni M."/>
            <person name="Petitpierre D."/>
            <person name="Requena N."/>
            <person name="Rosikiewicz P."/>
            <person name="Riley R."/>
            <person name="Saito K."/>
            <person name="San Clemente H."/>
            <person name="Shapiro H."/>
            <person name="van Tuinen D."/>
            <person name="Becard G."/>
            <person name="Bonfante P."/>
            <person name="Paszkowski U."/>
            <person name="Shachar-Hill Y."/>
            <person name="Young J.P."/>
            <person name="Sanders I.R."/>
            <person name="Henrissat B."/>
            <person name="Rensing S.A."/>
            <person name="Grigoriev I.V."/>
            <person name="Corradi N."/>
            <person name="Roux C."/>
            <person name="Martin F."/>
        </authorList>
    </citation>
    <scope>NUCLEOTIDE SEQUENCE</scope>
    <source>
        <strain evidence="1">DAOM 197198</strain>
    </source>
</reference>
<evidence type="ECO:0000313" key="1">
    <source>
        <dbReference type="EMBL" id="ERZ95123.1"/>
    </source>
</evidence>
<evidence type="ECO:0008006" key="2">
    <source>
        <dbReference type="Google" id="ProtNLM"/>
    </source>
</evidence>
<organism evidence="1">
    <name type="scientific">Rhizophagus irregularis (strain DAOM 181602 / DAOM 197198 / MUCL 43194)</name>
    <name type="common">Arbuscular mycorrhizal fungus</name>
    <name type="synonym">Glomus intraradices</name>
    <dbReference type="NCBI Taxonomy" id="747089"/>
    <lineage>
        <taxon>Eukaryota</taxon>
        <taxon>Fungi</taxon>
        <taxon>Fungi incertae sedis</taxon>
        <taxon>Mucoromycota</taxon>
        <taxon>Glomeromycotina</taxon>
        <taxon>Glomeromycetes</taxon>
        <taxon>Glomerales</taxon>
        <taxon>Glomeraceae</taxon>
        <taxon>Rhizophagus</taxon>
    </lineage>
</organism>
<proteinExistence type="predicted"/>
<feature type="non-terminal residue" evidence="1">
    <location>
        <position position="1"/>
    </location>
</feature>
<protein>
    <recommendedName>
        <fullName evidence="2">DDE-1 domain-containing protein</fullName>
    </recommendedName>
</protein>
<gene>
    <name evidence="1" type="ORF">GLOINDRAFT_1490</name>
</gene>
<accession>U9SGW4</accession>
<sequence>ETLAIWITNAFAAELVINGDILREKVKTFAKGFEIDNFWGKAKSVPLETLDEKRRHLREIIKNYDLNDVFNCNEIGKTLAQDPLSSKKKSKKQITLLFTCNAIGTEKLKPLFIYTYKNPLQVSIWNDYLTKLDT</sequence>